<evidence type="ECO:0000313" key="2">
    <source>
        <dbReference type="Proteomes" id="UP000054337"/>
    </source>
</evidence>
<reference evidence="1 2" key="1">
    <citation type="journal article" date="2013" name="PLoS Genet.">
        <title>Comparative genome structure, secondary metabolite, and effector coding capacity across Cochliobolus pathogens.</title>
        <authorList>
            <person name="Condon B.J."/>
            <person name="Leng Y."/>
            <person name="Wu D."/>
            <person name="Bushley K.E."/>
            <person name="Ohm R.A."/>
            <person name="Otillar R."/>
            <person name="Martin J."/>
            <person name="Schackwitz W."/>
            <person name="Grimwood J."/>
            <person name="MohdZainudin N."/>
            <person name="Xue C."/>
            <person name="Wang R."/>
            <person name="Manning V.A."/>
            <person name="Dhillon B."/>
            <person name="Tu Z.J."/>
            <person name="Steffenson B.J."/>
            <person name="Salamov A."/>
            <person name="Sun H."/>
            <person name="Lowry S."/>
            <person name="LaButti K."/>
            <person name="Han J."/>
            <person name="Copeland A."/>
            <person name="Lindquist E."/>
            <person name="Barry K."/>
            <person name="Schmutz J."/>
            <person name="Baker S.E."/>
            <person name="Ciuffetti L.M."/>
            <person name="Grigoriev I.V."/>
            <person name="Zhong S."/>
            <person name="Turgeon B.G."/>
        </authorList>
    </citation>
    <scope>NUCLEOTIDE SEQUENCE [LARGE SCALE GENOMIC DNA]</scope>
    <source>
        <strain evidence="1 2">FI3</strain>
    </source>
</reference>
<accession>W7EGX2</accession>
<feature type="non-terminal residue" evidence="1">
    <location>
        <position position="1"/>
    </location>
</feature>
<sequence>FGTALRIRIPLHPHLRLDVSIPNSTQHIAPKAVTKHMQVPPCIYICSTSSTTHVTILQHTHITAILQYQRHLIQGYPHPHPHPPTCMHARSLKNKH</sequence>
<dbReference type="EMBL" id="KI968744">
    <property type="protein sequence ID" value="EUN26019.1"/>
    <property type="molecule type" value="Genomic_DNA"/>
</dbReference>
<keyword evidence="2" id="KW-1185">Reference proteome</keyword>
<organism evidence="1 2">
    <name type="scientific">Bipolaris victoriae (strain FI3)</name>
    <name type="common">Victoria blight of oats agent</name>
    <name type="synonym">Cochliobolus victoriae</name>
    <dbReference type="NCBI Taxonomy" id="930091"/>
    <lineage>
        <taxon>Eukaryota</taxon>
        <taxon>Fungi</taxon>
        <taxon>Dikarya</taxon>
        <taxon>Ascomycota</taxon>
        <taxon>Pezizomycotina</taxon>
        <taxon>Dothideomycetes</taxon>
        <taxon>Pleosporomycetidae</taxon>
        <taxon>Pleosporales</taxon>
        <taxon>Pleosporineae</taxon>
        <taxon>Pleosporaceae</taxon>
        <taxon>Bipolaris</taxon>
    </lineage>
</organism>
<proteinExistence type="predicted"/>
<dbReference type="RefSeq" id="XP_014555598.1">
    <property type="nucleotide sequence ID" value="XM_014700112.1"/>
</dbReference>
<dbReference type="HOGENOM" id="CLU_2365191_0_0_1"/>
<evidence type="ECO:0000313" key="1">
    <source>
        <dbReference type="EMBL" id="EUN26019.1"/>
    </source>
</evidence>
<protein>
    <submittedName>
        <fullName evidence="1">Uncharacterized protein</fullName>
    </submittedName>
</protein>
<gene>
    <name evidence="1" type="ORF">COCVIDRAFT_101905</name>
</gene>
<dbReference type="GeneID" id="26248290"/>
<name>W7EGX2_BIPV3</name>
<dbReference type="Proteomes" id="UP000054337">
    <property type="component" value="Unassembled WGS sequence"/>
</dbReference>
<dbReference type="AlphaFoldDB" id="W7EGX2"/>